<feature type="transmembrane region" description="Helical" evidence="2">
    <location>
        <begin position="133"/>
        <end position="152"/>
    </location>
</feature>
<keyword evidence="5" id="KW-1185">Reference proteome</keyword>
<feature type="transmembrane region" description="Helical" evidence="2">
    <location>
        <begin position="55"/>
        <end position="80"/>
    </location>
</feature>
<dbReference type="STRING" id="914234.M2QNY7"/>
<feature type="domain" description="DUF6534" evidence="3">
    <location>
        <begin position="221"/>
        <end position="304"/>
    </location>
</feature>
<dbReference type="EMBL" id="KB445794">
    <property type="protein sequence ID" value="EMD38773.1"/>
    <property type="molecule type" value="Genomic_DNA"/>
</dbReference>
<dbReference type="AlphaFoldDB" id="M2QNY7"/>
<keyword evidence="2" id="KW-0472">Membrane</keyword>
<evidence type="ECO:0000313" key="5">
    <source>
        <dbReference type="Proteomes" id="UP000016930"/>
    </source>
</evidence>
<gene>
    <name evidence="4" type="ORF">CERSUDRAFT_122341</name>
</gene>
<proteinExistence type="predicted"/>
<feature type="region of interest" description="Disordered" evidence="1">
    <location>
        <begin position="338"/>
        <end position="404"/>
    </location>
</feature>
<reference evidence="4 5" key="1">
    <citation type="journal article" date="2012" name="Proc. Natl. Acad. Sci. U.S.A.">
        <title>Comparative genomics of Ceriporiopsis subvermispora and Phanerochaete chrysosporium provide insight into selective ligninolysis.</title>
        <authorList>
            <person name="Fernandez-Fueyo E."/>
            <person name="Ruiz-Duenas F.J."/>
            <person name="Ferreira P."/>
            <person name="Floudas D."/>
            <person name="Hibbett D.S."/>
            <person name="Canessa P."/>
            <person name="Larrondo L.F."/>
            <person name="James T.Y."/>
            <person name="Seelenfreund D."/>
            <person name="Lobos S."/>
            <person name="Polanco R."/>
            <person name="Tello M."/>
            <person name="Honda Y."/>
            <person name="Watanabe T."/>
            <person name="Watanabe T."/>
            <person name="Ryu J.S."/>
            <person name="Kubicek C.P."/>
            <person name="Schmoll M."/>
            <person name="Gaskell J."/>
            <person name="Hammel K.E."/>
            <person name="St John F.J."/>
            <person name="Vanden Wymelenberg A."/>
            <person name="Sabat G."/>
            <person name="Splinter BonDurant S."/>
            <person name="Syed K."/>
            <person name="Yadav J.S."/>
            <person name="Doddapaneni H."/>
            <person name="Subramanian V."/>
            <person name="Lavin J.L."/>
            <person name="Oguiza J.A."/>
            <person name="Perez G."/>
            <person name="Pisabarro A.G."/>
            <person name="Ramirez L."/>
            <person name="Santoyo F."/>
            <person name="Master E."/>
            <person name="Coutinho P.M."/>
            <person name="Henrissat B."/>
            <person name="Lombard V."/>
            <person name="Magnuson J.K."/>
            <person name="Kuees U."/>
            <person name="Hori C."/>
            <person name="Igarashi K."/>
            <person name="Samejima M."/>
            <person name="Held B.W."/>
            <person name="Barry K.W."/>
            <person name="LaButti K.M."/>
            <person name="Lapidus A."/>
            <person name="Lindquist E.A."/>
            <person name="Lucas S.M."/>
            <person name="Riley R."/>
            <person name="Salamov A.A."/>
            <person name="Hoffmeister D."/>
            <person name="Schwenk D."/>
            <person name="Hadar Y."/>
            <person name="Yarden O."/>
            <person name="de Vries R.P."/>
            <person name="Wiebenga A."/>
            <person name="Stenlid J."/>
            <person name="Eastwood D."/>
            <person name="Grigoriev I.V."/>
            <person name="Berka R.M."/>
            <person name="Blanchette R.A."/>
            <person name="Kersten P."/>
            <person name="Martinez A.T."/>
            <person name="Vicuna R."/>
            <person name="Cullen D."/>
        </authorList>
    </citation>
    <scope>NUCLEOTIDE SEQUENCE [LARGE SCALE GENOMIC DNA]</scope>
    <source>
        <strain evidence="4 5">B</strain>
    </source>
</reference>
<dbReference type="Proteomes" id="UP000016930">
    <property type="component" value="Unassembled WGS sequence"/>
</dbReference>
<dbReference type="Pfam" id="PF20152">
    <property type="entry name" value="DUF6534"/>
    <property type="match status" value="1"/>
</dbReference>
<protein>
    <recommendedName>
        <fullName evidence="3">DUF6534 domain-containing protein</fullName>
    </recommendedName>
</protein>
<organism evidence="4 5">
    <name type="scientific">Ceriporiopsis subvermispora (strain B)</name>
    <name type="common">White-rot fungus</name>
    <name type="synonym">Gelatoporia subvermispora</name>
    <dbReference type="NCBI Taxonomy" id="914234"/>
    <lineage>
        <taxon>Eukaryota</taxon>
        <taxon>Fungi</taxon>
        <taxon>Dikarya</taxon>
        <taxon>Basidiomycota</taxon>
        <taxon>Agaricomycotina</taxon>
        <taxon>Agaricomycetes</taxon>
        <taxon>Polyporales</taxon>
        <taxon>Gelatoporiaceae</taxon>
        <taxon>Gelatoporia</taxon>
    </lineage>
</organism>
<evidence type="ECO:0000256" key="1">
    <source>
        <dbReference type="SAM" id="MobiDB-lite"/>
    </source>
</evidence>
<evidence type="ECO:0000259" key="3">
    <source>
        <dbReference type="Pfam" id="PF20152"/>
    </source>
</evidence>
<dbReference type="InterPro" id="IPR045339">
    <property type="entry name" value="DUF6534"/>
</dbReference>
<feature type="transmembrane region" description="Helical" evidence="2">
    <location>
        <begin position="164"/>
        <end position="189"/>
    </location>
</feature>
<feature type="transmembrane region" description="Helical" evidence="2">
    <location>
        <begin position="246"/>
        <end position="274"/>
    </location>
</feature>
<feature type="transmembrane region" description="Helical" evidence="2">
    <location>
        <begin position="209"/>
        <end position="234"/>
    </location>
</feature>
<evidence type="ECO:0000313" key="4">
    <source>
        <dbReference type="EMBL" id="EMD38773.1"/>
    </source>
</evidence>
<dbReference type="OrthoDB" id="2801343at2759"/>
<feature type="transmembrane region" description="Helical" evidence="2">
    <location>
        <begin position="92"/>
        <end position="121"/>
    </location>
</feature>
<feature type="compositionally biased region" description="Low complexity" evidence="1">
    <location>
        <begin position="378"/>
        <end position="389"/>
    </location>
</feature>
<keyword evidence="2" id="KW-1133">Transmembrane helix</keyword>
<feature type="transmembrane region" description="Helical" evidence="2">
    <location>
        <begin position="12"/>
        <end position="30"/>
    </location>
</feature>
<name>M2QNY7_CERS8</name>
<feature type="transmembrane region" description="Helical" evidence="2">
    <location>
        <begin position="280"/>
        <end position="300"/>
    </location>
</feature>
<sequence length="404" mass="44646">MSLQVAGADRALSVFCSDSTLCFAINLVIAHSDPMNSSSLTHSRASEKFETGNTLGALLIGVIIQAVFYGNLCALTWRYYRRCRGDPAWLRALVAFIGLMCTFSLVTTTHAVYTFTVIYFANPIALENGSWSTSMLTTVNAIVVVLVRFVFIQRVYKFSRGRGVITQIVSTVLVLTAALSLVDLASSIALTVRIFQHSILSTEVVSMKILWELVFGTGIPADFLLTVLLCFCLHNSRTGLTRTDSVINLLILYSIETGIFPALIELAGLIAFLLSPRTFIYIPFYVQIANLYLTSLVVSLNRRDVIRRKIEQPITVDFGVLDDSICVACPQGRLAPLSRPPHFHRETDSDFTTSDTDVEKGPLTPQLELRPNEFGETSSSVSPSHGRSSVKFDIRKPPYRILAT</sequence>
<evidence type="ECO:0000256" key="2">
    <source>
        <dbReference type="SAM" id="Phobius"/>
    </source>
</evidence>
<accession>M2QNY7</accession>
<dbReference type="HOGENOM" id="CLU_681517_0_0_1"/>
<keyword evidence="2" id="KW-0812">Transmembrane</keyword>
<dbReference type="PANTHER" id="PTHR40465">
    <property type="entry name" value="CHROMOSOME 1, WHOLE GENOME SHOTGUN SEQUENCE"/>
    <property type="match status" value="1"/>
</dbReference>
<dbReference type="PANTHER" id="PTHR40465:SF1">
    <property type="entry name" value="DUF6534 DOMAIN-CONTAINING PROTEIN"/>
    <property type="match status" value="1"/>
</dbReference>